<evidence type="ECO:0000256" key="1">
    <source>
        <dbReference type="ARBA" id="ARBA00024322"/>
    </source>
</evidence>
<evidence type="ECO:0000313" key="6">
    <source>
        <dbReference type="Proteomes" id="UP000698963"/>
    </source>
</evidence>
<sequence>MKLRTIGCVELNSISAGLHVADEMVKAAEVQLVLSRPTCPGRYLVIVTGDTGAVKSSVARGRDIGADMVVDWFVIPSVHEAVIPAMNGTAVCPRIDALGCIETCTTAACVLAADAAAKAGQVHLIELRFASGLGGKAYIVMTGEVSSVQASVDAGVSVVGAEGSGPVLSHIVIPSPSEDLKKHLLG</sequence>
<evidence type="ECO:0000256" key="3">
    <source>
        <dbReference type="PROSITE-ProRule" id="PRU01278"/>
    </source>
</evidence>
<evidence type="ECO:0000259" key="4">
    <source>
        <dbReference type="PROSITE" id="PS51930"/>
    </source>
</evidence>
<feature type="domain" description="BMC" evidence="4">
    <location>
        <begin position="97"/>
        <end position="185"/>
    </location>
</feature>
<name>A0A921AUQ3_9BACT</name>
<dbReference type="Pfam" id="PF00936">
    <property type="entry name" value="BMC"/>
    <property type="match status" value="2"/>
</dbReference>
<comment type="subcellular location">
    <subcellularLocation>
        <location evidence="1">Bacterial microcompartment</location>
    </subcellularLocation>
</comment>
<dbReference type="SUPFAM" id="SSF143414">
    <property type="entry name" value="CcmK-like"/>
    <property type="match status" value="2"/>
</dbReference>
<dbReference type="Proteomes" id="UP000698963">
    <property type="component" value="Unassembled WGS sequence"/>
</dbReference>
<comment type="caution">
    <text evidence="5">The sequence shown here is derived from an EMBL/GenBank/DDBJ whole genome shotgun (WGS) entry which is preliminary data.</text>
</comment>
<dbReference type="AlphaFoldDB" id="A0A921AUQ3"/>
<dbReference type="PANTHER" id="PTHR33941">
    <property type="entry name" value="PROPANEDIOL UTILIZATION PROTEIN PDUA"/>
    <property type="match status" value="1"/>
</dbReference>
<dbReference type="PIRSF" id="PIRSF034834">
    <property type="entry name" value="PduT"/>
    <property type="match status" value="1"/>
</dbReference>
<evidence type="ECO:0000256" key="2">
    <source>
        <dbReference type="ARBA" id="ARBA00024446"/>
    </source>
</evidence>
<accession>A0A921AUQ3</accession>
<evidence type="ECO:0000313" key="5">
    <source>
        <dbReference type="EMBL" id="HJD96431.1"/>
    </source>
</evidence>
<dbReference type="Gene3D" id="3.30.70.1710">
    <property type="match status" value="2"/>
</dbReference>
<reference evidence="5" key="2">
    <citation type="submission" date="2021-09" db="EMBL/GenBank/DDBJ databases">
        <authorList>
            <person name="Gilroy R."/>
        </authorList>
    </citation>
    <scope>NUCLEOTIDE SEQUENCE</scope>
    <source>
        <strain evidence="5">ChiGjej2B2-19336</strain>
    </source>
</reference>
<dbReference type="InterPro" id="IPR044872">
    <property type="entry name" value="CcmK/CsoS1_BMC"/>
</dbReference>
<dbReference type="InterPro" id="IPR011238">
    <property type="entry name" value="Micro_shell_prot_PduT"/>
</dbReference>
<dbReference type="InterPro" id="IPR050575">
    <property type="entry name" value="BMC_shell"/>
</dbReference>
<gene>
    <name evidence="5" type="ORF">K8W16_02130</name>
</gene>
<dbReference type="InterPro" id="IPR000249">
    <property type="entry name" value="BMC_dom"/>
</dbReference>
<dbReference type="SMART" id="SM00877">
    <property type="entry name" value="BMC"/>
    <property type="match status" value="2"/>
</dbReference>
<dbReference type="PANTHER" id="PTHR33941:SF11">
    <property type="entry name" value="BACTERIAL MICROCOMPARTMENT SHELL PROTEIN PDUJ"/>
    <property type="match status" value="1"/>
</dbReference>
<organism evidence="5 6">
    <name type="scientific">Mailhella massiliensis</name>
    <dbReference type="NCBI Taxonomy" id="1903261"/>
    <lineage>
        <taxon>Bacteria</taxon>
        <taxon>Pseudomonadati</taxon>
        <taxon>Thermodesulfobacteriota</taxon>
        <taxon>Desulfovibrionia</taxon>
        <taxon>Desulfovibrionales</taxon>
        <taxon>Desulfovibrionaceae</taxon>
        <taxon>Mailhella</taxon>
    </lineage>
</organism>
<dbReference type="CDD" id="cd07053">
    <property type="entry name" value="BMC_PduT_repeat1"/>
    <property type="match status" value="1"/>
</dbReference>
<dbReference type="CDD" id="cd07054">
    <property type="entry name" value="BMC_PduT_repeat2"/>
    <property type="match status" value="1"/>
</dbReference>
<keyword evidence="2" id="KW-1283">Bacterial microcompartment</keyword>
<dbReference type="RefSeq" id="WP_304120743.1">
    <property type="nucleotide sequence ID" value="NZ_DYZA01000039.1"/>
</dbReference>
<dbReference type="InterPro" id="IPR037233">
    <property type="entry name" value="CcmK-like_sf"/>
</dbReference>
<dbReference type="GO" id="GO:0031469">
    <property type="term" value="C:bacterial microcompartment"/>
    <property type="evidence" value="ECO:0007669"/>
    <property type="project" value="UniProtKB-SubCell"/>
</dbReference>
<feature type="domain" description="BMC" evidence="4">
    <location>
        <begin position="5"/>
        <end position="87"/>
    </location>
</feature>
<dbReference type="PROSITE" id="PS51930">
    <property type="entry name" value="BMC_2"/>
    <property type="match status" value="2"/>
</dbReference>
<protein>
    <submittedName>
        <fullName evidence="5">BMC domain-containing protein</fullName>
    </submittedName>
</protein>
<comment type="similarity">
    <text evidence="3">Belongs to the bacterial microcompartments protein family.</text>
</comment>
<proteinExistence type="inferred from homology"/>
<reference evidence="5" key="1">
    <citation type="journal article" date="2021" name="PeerJ">
        <title>Extensive microbial diversity within the chicken gut microbiome revealed by metagenomics and culture.</title>
        <authorList>
            <person name="Gilroy R."/>
            <person name="Ravi A."/>
            <person name="Getino M."/>
            <person name="Pursley I."/>
            <person name="Horton D.L."/>
            <person name="Alikhan N.F."/>
            <person name="Baker D."/>
            <person name="Gharbi K."/>
            <person name="Hall N."/>
            <person name="Watson M."/>
            <person name="Adriaenssens E.M."/>
            <person name="Foster-Nyarko E."/>
            <person name="Jarju S."/>
            <person name="Secka A."/>
            <person name="Antonio M."/>
            <person name="Oren A."/>
            <person name="Chaudhuri R.R."/>
            <person name="La Ragione R."/>
            <person name="Hildebrand F."/>
            <person name="Pallen M.J."/>
        </authorList>
    </citation>
    <scope>NUCLEOTIDE SEQUENCE</scope>
    <source>
        <strain evidence="5">ChiGjej2B2-19336</strain>
    </source>
</reference>
<dbReference type="EMBL" id="DYZA01000039">
    <property type="protein sequence ID" value="HJD96431.1"/>
    <property type="molecule type" value="Genomic_DNA"/>
</dbReference>